<dbReference type="InterPro" id="IPR003938">
    <property type="entry name" value="K_chnl_volt-dep_EAG/ELK/ERG"/>
</dbReference>
<dbReference type="InterPro" id="IPR014710">
    <property type="entry name" value="RmlC-like_jellyroll"/>
</dbReference>
<dbReference type="SUPFAM" id="SSF49785">
    <property type="entry name" value="Galactose-binding domain-like"/>
    <property type="match status" value="1"/>
</dbReference>
<name>A0ABN9TVN0_9DINO</name>
<dbReference type="PRINTS" id="PR01463">
    <property type="entry name" value="EAGCHANLFMLY"/>
</dbReference>
<keyword evidence="6" id="KW-0406">Ion transport</keyword>
<keyword evidence="7 9" id="KW-0472">Membrane</keyword>
<evidence type="ECO:0000259" key="11">
    <source>
        <dbReference type="PROSITE" id="PS50042"/>
    </source>
</evidence>
<keyword evidence="3" id="KW-0813">Transport</keyword>
<evidence type="ECO:0000256" key="2">
    <source>
        <dbReference type="ARBA" id="ARBA00007929"/>
    </source>
</evidence>
<dbReference type="PANTHER" id="PTHR45743:SF2">
    <property type="entry name" value="POTASSIUM CHANNEL AKT1"/>
    <property type="match status" value="1"/>
</dbReference>
<dbReference type="Gene3D" id="2.60.120.260">
    <property type="entry name" value="Galactose-binding domain-like"/>
    <property type="match status" value="1"/>
</dbReference>
<keyword evidence="13" id="KW-1185">Reference proteome</keyword>
<comment type="subcellular location">
    <subcellularLocation>
        <location evidence="1">Membrane</location>
        <topology evidence="1">Multi-pass membrane protein</topology>
    </subcellularLocation>
</comment>
<dbReference type="Gene3D" id="1.10.287.70">
    <property type="match status" value="1"/>
</dbReference>
<feature type="transmembrane region" description="Helical" evidence="9">
    <location>
        <begin position="246"/>
        <end position="269"/>
    </location>
</feature>
<dbReference type="InterPro" id="IPR045319">
    <property type="entry name" value="KAT/AKT"/>
</dbReference>
<feature type="domain" description="Cyclic nucleotide-binding" evidence="11">
    <location>
        <begin position="374"/>
        <end position="410"/>
    </location>
</feature>
<dbReference type="InterPro" id="IPR000595">
    <property type="entry name" value="cNMP-bd_dom"/>
</dbReference>
<keyword evidence="8" id="KW-0407">Ion channel</keyword>
<reference evidence="12" key="1">
    <citation type="submission" date="2023-10" db="EMBL/GenBank/DDBJ databases">
        <authorList>
            <person name="Chen Y."/>
            <person name="Shah S."/>
            <person name="Dougan E. K."/>
            <person name="Thang M."/>
            <person name="Chan C."/>
        </authorList>
    </citation>
    <scope>NUCLEOTIDE SEQUENCE [LARGE SCALE GENOMIC DNA]</scope>
</reference>
<evidence type="ECO:0000313" key="13">
    <source>
        <dbReference type="Proteomes" id="UP001189429"/>
    </source>
</evidence>
<evidence type="ECO:0000256" key="6">
    <source>
        <dbReference type="ARBA" id="ARBA00023065"/>
    </source>
</evidence>
<dbReference type="EMBL" id="CAUYUJ010015138">
    <property type="protein sequence ID" value="CAK0850331.1"/>
    <property type="molecule type" value="Genomic_DNA"/>
</dbReference>
<evidence type="ECO:0000313" key="12">
    <source>
        <dbReference type="EMBL" id="CAK0850331.1"/>
    </source>
</evidence>
<gene>
    <name evidence="12" type="ORF">PCOR1329_LOCUS42762</name>
</gene>
<evidence type="ECO:0008006" key="14">
    <source>
        <dbReference type="Google" id="ProtNLM"/>
    </source>
</evidence>
<dbReference type="InterPro" id="IPR005821">
    <property type="entry name" value="Ion_trans_dom"/>
</dbReference>
<protein>
    <recommendedName>
        <fullName evidence="14">Cyclic nucleotide-binding domain-containing protein</fullName>
    </recommendedName>
</protein>
<accession>A0ABN9TVN0</accession>
<comment type="similarity">
    <text evidence="2">Belongs to the potassium channel family. Plant (TC 1.A.1.4) subfamily.</text>
</comment>
<evidence type="ECO:0000256" key="7">
    <source>
        <dbReference type="ARBA" id="ARBA00023136"/>
    </source>
</evidence>
<feature type="domain" description="F5/8 type C" evidence="10">
    <location>
        <begin position="480"/>
        <end position="583"/>
    </location>
</feature>
<dbReference type="SUPFAM" id="SSF81324">
    <property type="entry name" value="Voltage-gated potassium channels"/>
    <property type="match status" value="1"/>
</dbReference>
<dbReference type="PROSITE" id="PS50042">
    <property type="entry name" value="CNMP_BINDING_3"/>
    <property type="match status" value="1"/>
</dbReference>
<feature type="transmembrane region" description="Helical" evidence="9">
    <location>
        <begin position="79"/>
        <end position="103"/>
    </location>
</feature>
<feature type="transmembrane region" description="Helical" evidence="9">
    <location>
        <begin position="165"/>
        <end position="183"/>
    </location>
</feature>
<organism evidence="12 13">
    <name type="scientific">Prorocentrum cordatum</name>
    <dbReference type="NCBI Taxonomy" id="2364126"/>
    <lineage>
        <taxon>Eukaryota</taxon>
        <taxon>Sar</taxon>
        <taxon>Alveolata</taxon>
        <taxon>Dinophyceae</taxon>
        <taxon>Prorocentrales</taxon>
        <taxon>Prorocentraceae</taxon>
        <taxon>Prorocentrum</taxon>
    </lineage>
</organism>
<keyword evidence="4 9" id="KW-0812">Transmembrane</keyword>
<dbReference type="InterPro" id="IPR000421">
    <property type="entry name" value="FA58C"/>
</dbReference>
<keyword evidence="5 9" id="KW-1133">Transmembrane helix</keyword>
<feature type="transmembrane region" description="Helical" evidence="9">
    <location>
        <begin position="42"/>
        <end position="59"/>
    </location>
</feature>
<evidence type="ECO:0000256" key="5">
    <source>
        <dbReference type="ARBA" id="ARBA00022989"/>
    </source>
</evidence>
<evidence type="ECO:0000256" key="3">
    <source>
        <dbReference type="ARBA" id="ARBA00022448"/>
    </source>
</evidence>
<comment type="caution">
    <text evidence="12">The sequence shown here is derived from an EMBL/GenBank/DDBJ whole genome shotgun (WGS) entry which is preliminary data.</text>
</comment>
<dbReference type="InterPro" id="IPR008979">
    <property type="entry name" value="Galactose-bd-like_sf"/>
</dbReference>
<dbReference type="PANTHER" id="PTHR45743">
    <property type="entry name" value="POTASSIUM CHANNEL AKT1"/>
    <property type="match status" value="1"/>
</dbReference>
<dbReference type="Pfam" id="PF00520">
    <property type="entry name" value="Ion_trans"/>
    <property type="match status" value="1"/>
</dbReference>
<dbReference type="Proteomes" id="UP001189429">
    <property type="component" value="Unassembled WGS sequence"/>
</dbReference>
<dbReference type="Pfam" id="PF00754">
    <property type="entry name" value="F5_F8_type_C"/>
    <property type="match status" value="1"/>
</dbReference>
<evidence type="ECO:0000256" key="8">
    <source>
        <dbReference type="ARBA" id="ARBA00023303"/>
    </source>
</evidence>
<dbReference type="SUPFAM" id="SSF51206">
    <property type="entry name" value="cAMP-binding domain-like"/>
    <property type="match status" value="1"/>
</dbReference>
<proteinExistence type="inferred from homology"/>
<evidence type="ECO:0000259" key="10">
    <source>
        <dbReference type="PROSITE" id="PS50022"/>
    </source>
</evidence>
<sequence length="739" mass="83467">MLVYIGIVFPYRLAFLHFRLRATADECSSYEEPLPWYIWEEAVFWFFWVDLFLNFFLTFRRESDDAEEFSWKEIAKRYLTRLFIINLVACLPADAFAPLAYFLSTDGGDGCATSGESNQAVRLARLQRATRLARLARLTRLVKILSFMQKDNNILRFRGLRMCNWIFFLFWVVHLMACGWYLCASLHNDHSQTWVARRMIDADGEYSLVLAEPEVQYTHSFYFVLTVFTTVGFGDMSAMTTGEIGYVSFTMIIGLVVNSIVIGEVINLVSEVDLDTRWRKQQAELLEAYGQHACLSAESVEQLTNFVHKLGTKGRTYNDAAVRKLMTTEAIPRKLLGAIPGQLFNGLLIENKLMAACTRSCPGGVMPPRFAILLSTMLKSQRFSSGDMVYQEGDNSFSLYLVLTGTFSFVGEAHEDGGMDACPFPDDRTVTFAASRGRKRVALEGAKRSSGKDTAVLNPPESERQYSGTLRNWRVFSALGQSAGAWTPEGTGGPHWMVINLSAERAVCGVVVQGCPRHTGWVTEFRVRLAKTRNGPWEEVAAACPGGKGETEVTFGTRFAKYVRIEPTAWHGQVAMRAGVTVRVPQLYPYQVFGNRHFFGYEMLLKPKPSQARVWTVRRCSARCEASGELLQLHKNHLLSDGELGGESILAEFPQFVKVLRQESLKRETHRRRIIEDESTPKSSKVRKTWPHLGPRRCILDNYCGRLGLIFLQKKTLSPMLLVLPARVPSQRVTGLLCE</sequence>
<evidence type="ECO:0000256" key="4">
    <source>
        <dbReference type="ARBA" id="ARBA00022692"/>
    </source>
</evidence>
<evidence type="ECO:0000256" key="1">
    <source>
        <dbReference type="ARBA" id="ARBA00004141"/>
    </source>
</evidence>
<dbReference type="Gene3D" id="2.60.120.10">
    <property type="entry name" value="Jelly Rolls"/>
    <property type="match status" value="1"/>
</dbReference>
<evidence type="ECO:0000256" key="9">
    <source>
        <dbReference type="SAM" id="Phobius"/>
    </source>
</evidence>
<dbReference type="PROSITE" id="PS50022">
    <property type="entry name" value="FA58C_3"/>
    <property type="match status" value="1"/>
</dbReference>
<dbReference type="InterPro" id="IPR018490">
    <property type="entry name" value="cNMP-bd_dom_sf"/>
</dbReference>